<evidence type="ECO:0000313" key="1">
    <source>
        <dbReference type="EMBL" id="MBM7646156.1"/>
    </source>
</evidence>
<dbReference type="Proteomes" id="UP000808914">
    <property type="component" value="Unassembled WGS sequence"/>
</dbReference>
<accession>A0ABS2Q1H5</accession>
<gene>
    <name evidence="1" type="ORF">JOD45_002382</name>
</gene>
<dbReference type="PANTHER" id="PTHR40051">
    <property type="entry name" value="IG HYPOTHETICAL 15966"/>
    <property type="match status" value="1"/>
</dbReference>
<dbReference type="RefSeq" id="WP_205004050.1">
    <property type="nucleotide sequence ID" value="NZ_JAFBER010000016.1"/>
</dbReference>
<evidence type="ECO:0008006" key="3">
    <source>
        <dbReference type="Google" id="ProtNLM"/>
    </source>
</evidence>
<comment type="caution">
    <text evidence="1">The sequence shown here is derived from an EMBL/GenBank/DDBJ whole genome shotgun (WGS) entry which is preliminary data.</text>
</comment>
<keyword evidence="2" id="KW-1185">Reference proteome</keyword>
<dbReference type="InterPro" id="IPR014962">
    <property type="entry name" value="YolD"/>
</dbReference>
<reference evidence="1 2" key="1">
    <citation type="submission" date="2021-01" db="EMBL/GenBank/DDBJ databases">
        <title>Genomic Encyclopedia of Type Strains, Phase IV (KMG-IV): sequencing the most valuable type-strain genomes for metagenomic binning, comparative biology and taxonomic classification.</title>
        <authorList>
            <person name="Goeker M."/>
        </authorList>
    </citation>
    <scope>NUCLEOTIDE SEQUENCE [LARGE SCALE GENOMIC DNA]</scope>
    <source>
        <strain evidence="1 2">DSM 28236</strain>
    </source>
</reference>
<evidence type="ECO:0000313" key="2">
    <source>
        <dbReference type="Proteomes" id="UP000808914"/>
    </source>
</evidence>
<organism evidence="1 2">
    <name type="scientific">Scopulibacillus daqui</name>
    <dbReference type="NCBI Taxonomy" id="1469162"/>
    <lineage>
        <taxon>Bacteria</taxon>
        <taxon>Bacillati</taxon>
        <taxon>Bacillota</taxon>
        <taxon>Bacilli</taxon>
        <taxon>Bacillales</taxon>
        <taxon>Sporolactobacillaceae</taxon>
        <taxon>Scopulibacillus</taxon>
    </lineage>
</organism>
<dbReference type="Pfam" id="PF08863">
    <property type="entry name" value="YolD"/>
    <property type="match status" value="1"/>
</dbReference>
<proteinExistence type="predicted"/>
<dbReference type="EMBL" id="JAFBER010000016">
    <property type="protein sequence ID" value="MBM7646156.1"/>
    <property type="molecule type" value="Genomic_DNA"/>
</dbReference>
<protein>
    <recommendedName>
        <fullName evidence="3">YolD-like protein</fullName>
    </recommendedName>
</protein>
<sequence length="111" mass="12720">MNELKRGNKLWEGSRMFLPEHKQALLKRRRNQQKIAKPILDEQQLEALNQSICYAKNNRLPVRVVYFQNGALHEAAGYIDGFDDINKKLRIAGGSMQSLTLKAADILEVKL</sequence>
<dbReference type="PANTHER" id="PTHR40051:SF1">
    <property type="entry name" value="YOLD-LIKE FAMILY PROTEIN"/>
    <property type="match status" value="1"/>
</dbReference>
<name>A0ABS2Q1H5_9BACL</name>